<sequence length="208" mass="23503">MQDKIKTHLDSDLSSLLMNDELMEELNSLSLERLRYVCDYSNLTVQLENHLSSVRSGISKARTLRGVALSTVFNIDAQTLEPTSRIEYDSEKFTLVDQSLSSYNEEENSGGVDKVLFVVIHLYFAILSKHFLIQVRLRKVEGDAASEKAENFDAKNIPRFRPFGILEPLPAKEARKSMFTALQVKAIPPILHWTAMTSSSFLGAHRVL</sequence>
<gene>
    <name evidence="1" type="primary">Acey_s0333.g2808</name>
    <name evidence="1" type="ORF">Y032_0333g2808</name>
</gene>
<organism evidence="1 2">
    <name type="scientific">Ancylostoma ceylanicum</name>
    <dbReference type="NCBI Taxonomy" id="53326"/>
    <lineage>
        <taxon>Eukaryota</taxon>
        <taxon>Metazoa</taxon>
        <taxon>Ecdysozoa</taxon>
        <taxon>Nematoda</taxon>
        <taxon>Chromadorea</taxon>
        <taxon>Rhabditida</taxon>
        <taxon>Rhabditina</taxon>
        <taxon>Rhabditomorpha</taxon>
        <taxon>Strongyloidea</taxon>
        <taxon>Ancylostomatidae</taxon>
        <taxon>Ancylostomatinae</taxon>
        <taxon>Ancylostoma</taxon>
    </lineage>
</organism>
<accession>A0A016RZ02</accession>
<dbReference type="AlphaFoldDB" id="A0A016RZ02"/>
<dbReference type="OrthoDB" id="5826082at2759"/>
<comment type="caution">
    <text evidence="1">The sequence shown here is derived from an EMBL/GenBank/DDBJ whole genome shotgun (WGS) entry which is preliminary data.</text>
</comment>
<dbReference type="Proteomes" id="UP000024635">
    <property type="component" value="Unassembled WGS sequence"/>
</dbReference>
<evidence type="ECO:0000313" key="1">
    <source>
        <dbReference type="EMBL" id="EYB83558.1"/>
    </source>
</evidence>
<proteinExistence type="predicted"/>
<reference evidence="2" key="1">
    <citation type="journal article" date="2015" name="Nat. Genet.">
        <title>The genome and transcriptome of the zoonotic hookworm Ancylostoma ceylanicum identify infection-specific gene families.</title>
        <authorList>
            <person name="Schwarz E.M."/>
            <person name="Hu Y."/>
            <person name="Antoshechkin I."/>
            <person name="Miller M.M."/>
            <person name="Sternberg P.W."/>
            <person name="Aroian R.V."/>
        </authorList>
    </citation>
    <scope>NUCLEOTIDE SEQUENCE</scope>
    <source>
        <strain evidence="2">HY135</strain>
    </source>
</reference>
<name>A0A016RZ02_9BILA</name>
<evidence type="ECO:0000313" key="2">
    <source>
        <dbReference type="Proteomes" id="UP000024635"/>
    </source>
</evidence>
<dbReference type="EMBL" id="JARK01001669">
    <property type="protein sequence ID" value="EYB83558.1"/>
    <property type="molecule type" value="Genomic_DNA"/>
</dbReference>
<protein>
    <submittedName>
        <fullName evidence="1">Uncharacterized protein</fullName>
    </submittedName>
</protein>
<keyword evidence="2" id="KW-1185">Reference proteome</keyword>
<dbReference type="STRING" id="53326.A0A016RZ02"/>